<dbReference type="PANTHER" id="PTHR30572:SF4">
    <property type="entry name" value="ABC TRANSPORTER PERMEASE YTRF"/>
    <property type="match status" value="1"/>
</dbReference>
<feature type="transmembrane region" description="Helical" evidence="7">
    <location>
        <begin position="806"/>
        <end position="830"/>
    </location>
</feature>
<evidence type="ECO:0000256" key="5">
    <source>
        <dbReference type="ARBA" id="ARBA00023136"/>
    </source>
</evidence>
<evidence type="ECO:0000256" key="4">
    <source>
        <dbReference type="ARBA" id="ARBA00022989"/>
    </source>
</evidence>
<feature type="transmembrane region" description="Helical" evidence="7">
    <location>
        <begin position="767"/>
        <end position="794"/>
    </location>
</feature>
<gene>
    <name evidence="10" type="ORF">SAMN02745163_01905</name>
</gene>
<evidence type="ECO:0000256" key="7">
    <source>
        <dbReference type="SAM" id="Phobius"/>
    </source>
</evidence>
<dbReference type="GO" id="GO:0022857">
    <property type="term" value="F:transmembrane transporter activity"/>
    <property type="evidence" value="ECO:0007669"/>
    <property type="project" value="TreeGrafter"/>
</dbReference>
<dbReference type="STRING" id="1121302.SAMN02745163_01905"/>
<dbReference type="OrthoDB" id="9793166at2"/>
<keyword evidence="2" id="KW-1003">Cell membrane</keyword>
<feature type="transmembrane region" description="Helical" evidence="7">
    <location>
        <begin position="719"/>
        <end position="746"/>
    </location>
</feature>
<dbReference type="Proteomes" id="UP000184310">
    <property type="component" value="Unassembled WGS sequence"/>
</dbReference>
<feature type="transmembrane region" description="Helical" evidence="7">
    <location>
        <begin position="347"/>
        <end position="365"/>
    </location>
</feature>
<keyword evidence="3 7" id="KW-0812">Transmembrane</keyword>
<dbReference type="Pfam" id="PF12704">
    <property type="entry name" value="MacB_PCD"/>
    <property type="match status" value="1"/>
</dbReference>
<dbReference type="InterPro" id="IPR025857">
    <property type="entry name" value="MacB_PCD"/>
</dbReference>
<sequence length="847" mass="94287">MINNYKTLSSRYLKKNKKRTILTMIGIILSVALISCIGIFISTVQNTQLEETKNRLGDYHVAILNAKKNSIDKFKSNPKVDTVGLVEKPEQNEPGIPFIKDKEIKLIKEDAESFKLSRVKVLEGTFPTKDNEIAIEKWVLKFLDKPVKLGDEISIPDENKNTKTYILKGILENRNNAQGSGTVNAYKLIDKPSEKTKIMIKLKDNVDKKAFIKELKDEYGKDNVGANNSLLRFTGESENDNTNNALITATCIIIGIVAIATVFVIYNAFNISIAERMKQFGLLRAIGTTKKQMMNLVLREATVMSIIAIPIGLLCGVIAIYIVAFIFSKMPGSEGLGKLAVIVEPKVIIISTLVGLVSIYISAFLPARAAGKISPLVAINNGTLITKEKNKRSKKWLNKIFKVNRVMAIKNVKRSKKRFYLSTISMAISVTLFVTFTSFMDLTNTFVGPTNEENKVNFELGAISDKGISEDIIKEVNNIDGISKINKSYTTVDSNALIKENKISDLLKKADRTFEDVKFNGENRKNVALSMNFYDKDKMSDSKSYVKEGSIADLKENEVIIARDNIFFNEKGKLFKGAVTDLKVGDEIVIASNSIKVPSMTGEENKEKETKKEQFNDSEVIKLKVKAVMDVSPFEDGMIPYNIKVISRLEDKDKILKANKANKNDISVNRLAIVLKDKSYESSVDSKLKAIEEANTGLRYTNKIAEDKARQSSELQMKILLMGFTTVIALIGSVNIVNTVSTNIILRRKELAGLKAIGMTDKEVKNMITLEGMLFGVYGGIVGSIIGSILSYLLYKQMSGLLGFDYIFPIKYIVIAIIAVIFIGYISALIPLGRLKKDNIIEAIRED</sequence>
<evidence type="ECO:0000256" key="1">
    <source>
        <dbReference type="ARBA" id="ARBA00004651"/>
    </source>
</evidence>
<comment type="subcellular location">
    <subcellularLocation>
        <location evidence="1">Cell membrane</location>
        <topology evidence="1">Multi-pass membrane protein</topology>
    </subcellularLocation>
</comment>
<feature type="domain" description="MacB-like periplasmic core" evidence="9">
    <location>
        <begin position="20"/>
        <end position="217"/>
    </location>
</feature>
<name>A0A1M6J3Q7_9CLOT</name>
<keyword evidence="5 7" id="KW-0472">Membrane</keyword>
<feature type="transmembrane region" description="Helical" evidence="7">
    <location>
        <begin position="246"/>
        <end position="269"/>
    </location>
</feature>
<evidence type="ECO:0000313" key="10">
    <source>
        <dbReference type="EMBL" id="SHJ41354.1"/>
    </source>
</evidence>
<evidence type="ECO:0000256" key="3">
    <source>
        <dbReference type="ARBA" id="ARBA00022692"/>
    </source>
</evidence>
<evidence type="ECO:0000256" key="6">
    <source>
        <dbReference type="ARBA" id="ARBA00038076"/>
    </source>
</evidence>
<evidence type="ECO:0000313" key="11">
    <source>
        <dbReference type="Proteomes" id="UP000184310"/>
    </source>
</evidence>
<comment type="similarity">
    <text evidence="6">Belongs to the ABC-4 integral membrane protein family.</text>
</comment>
<dbReference type="GO" id="GO:0005886">
    <property type="term" value="C:plasma membrane"/>
    <property type="evidence" value="ECO:0007669"/>
    <property type="project" value="UniProtKB-SubCell"/>
</dbReference>
<reference evidence="10 11" key="1">
    <citation type="submission" date="2016-11" db="EMBL/GenBank/DDBJ databases">
        <authorList>
            <person name="Jaros S."/>
            <person name="Januszkiewicz K."/>
            <person name="Wedrychowicz H."/>
        </authorList>
    </citation>
    <scope>NUCLEOTIDE SEQUENCE [LARGE SCALE GENOMIC DNA]</scope>
    <source>
        <strain evidence="10 11">DSM 21758</strain>
    </source>
</reference>
<evidence type="ECO:0000259" key="8">
    <source>
        <dbReference type="Pfam" id="PF02687"/>
    </source>
</evidence>
<feature type="domain" description="ABC3 transporter permease C-terminal" evidence="8">
    <location>
        <begin position="724"/>
        <end position="839"/>
    </location>
</feature>
<keyword evidence="11" id="KW-1185">Reference proteome</keyword>
<organism evidence="10 11">
    <name type="scientific">Clostridium cavendishii DSM 21758</name>
    <dbReference type="NCBI Taxonomy" id="1121302"/>
    <lineage>
        <taxon>Bacteria</taxon>
        <taxon>Bacillati</taxon>
        <taxon>Bacillota</taxon>
        <taxon>Clostridia</taxon>
        <taxon>Eubacteriales</taxon>
        <taxon>Clostridiaceae</taxon>
        <taxon>Clostridium</taxon>
    </lineage>
</organism>
<feature type="transmembrane region" description="Helical" evidence="7">
    <location>
        <begin position="301"/>
        <end position="327"/>
    </location>
</feature>
<feature type="transmembrane region" description="Helical" evidence="7">
    <location>
        <begin position="21"/>
        <end position="41"/>
    </location>
</feature>
<accession>A0A1M6J3Q7</accession>
<feature type="domain" description="ABC3 transporter permease C-terminal" evidence="8">
    <location>
        <begin position="252"/>
        <end position="375"/>
    </location>
</feature>
<protein>
    <submittedName>
        <fullName evidence="10">Putative ABC transport system permease protein</fullName>
    </submittedName>
</protein>
<keyword evidence="4 7" id="KW-1133">Transmembrane helix</keyword>
<proteinExistence type="inferred from homology"/>
<dbReference type="Pfam" id="PF02687">
    <property type="entry name" value="FtsX"/>
    <property type="match status" value="2"/>
</dbReference>
<dbReference type="AlphaFoldDB" id="A0A1M6J3Q7"/>
<dbReference type="RefSeq" id="WP_072986442.1">
    <property type="nucleotide sequence ID" value="NZ_FQZB01000008.1"/>
</dbReference>
<dbReference type="InterPro" id="IPR050250">
    <property type="entry name" value="Macrolide_Exporter_MacB"/>
</dbReference>
<feature type="transmembrane region" description="Helical" evidence="7">
    <location>
        <begin position="419"/>
        <end position="440"/>
    </location>
</feature>
<evidence type="ECO:0000256" key="2">
    <source>
        <dbReference type="ARBA" id="ARBA00022475"/>
    </source>
</evidence>
<dbReference type="InterPro" id="IPR003838">
    <property type="entry name" value="ABC3_permease_C"/>
</dbReference>
<evidence type="ECO:0000259" key="9">
    <source>
        <dbReference type="Pfam" id="PF12704"/>
    </source>
</evidence>
<dbReference type="EMBL" id="FQZB01000008">
    <property type="protein sequence ID" value="SHJ41354.1"/>
    <property type="molecule type" value="Genomic_DNA"/>
</dbReference>
<dbReference type="PANTHER" id="PTHR30572">
    <property type="entry name" value="MEMBRANE COMPONENT OF TRANSPORTER-RELATED"/>
    <property type="match status" value="1"/>
</dbReference>